<proteinExistence type="predicted"/>
<dbReference type="AlphaFoldDB" id="A0A5S5BVN5"/>
<name>A0A5S5BVN5_9FLAO</name>
<protein>
    <recommendedName>
        <fullName evidence="3">Carboxypeptidase-like protein</fullName>
    </recommendedName>
</protein>
<evidence type="ECO:0008006" key="3">
    <source>
        <dbReference type="Google" id="ProtNLM"/>
    </source>
</evidence>
<dbReference type="InterPro" id="IPR008969">
    <property type="entry name" value="CarboxyPept-like_regulatory"/>
</dbReference>
<evidence type="ECO:0000313" key="2">
    <source>
        <dbReference type="Proteomes" id="UP000324376"/>
    </source>
</evidence>
<dbReference type="OrthoDB" id="1466882at2"/>
<gene>
    <name evidence="1" type="ORF">BD809_11093</name>
</gene>
<sequence>MKTITFCIFIITCQVYGQTENFHGQIHADSLTAFTVNIINLNQSTGTTNDEHGYFTIKAKTGDTILFSSIQYQRYEYVVTKNDLLNKFAKIELIPAVQSMHPVTVRSSMFSGYLSEDLTEIRLQPTLTDDMLGVKRSFKKQPTPIERKIYTARSGILDLPINLINGKLKLLRRVEQIEKFEASLQKAEKTMGTEFFTKQLAIPELYRYDFIRYCAEDPIFKILNDTEDRFKLIEFYRQKVQPYRIWKDI</sequence>
<comment type="caution">
    <text evidence="1">The sequence shown here is derived from an EMBL/GenBank/DDBJ whole genome shotgun (WGS) entry which is preliminary data.</text>
</comment>
<keyword evidence="2" id="KW-1185">Reference proteome</keyword>
<dbReference type="EMBL" id="VNHU01000010">
    <property type="protein sequence ID" value="TYP71034.1"/>
    <property type="molecule type" value="Genomic_DNA"/>
</dbReference>
<reference evidence="1 2" key="1">
    <citation type="submission" date="2019-07" db="EMBL/GenBank/DDBJ databases">
        <title>Genomic Encyclopedia of Archaeal and Bacterial Type Strains, Phase II (KMG-II): from individual species to whole genera.</title>
        <authorList>
            <person name="Goeker M."/>
        </authorList>
    </citation>
    <scope>NUCLEOTIDE SEQUENCE [LARGE SCALE GENOMIC DNA]</scope>
    <source>
        <strain evidence="1 2">DSM 17527</strain>
    </source>
</reference>
<accession>A0A5S5BVN5</accession>
<dbReference type="Proteomes" id="UP000324376">
    <property type="component" value="Unassembled WGS sequence"/>
</dbReference>
<organism evidence="1 2">
    <name type="scientific">Aquimarina intermedia</name>
    <dbReference type="NCBI Taxonomy" id="350814"/>
    <lineage>
        <taxon>Bacteria</taxon>
        <taxon>Pseudomonadati</taxon>
        <taxon>Bacteroidota</taxon>
        <taxon>Flavobacteriia</taxon>
        <taxon>Flavobacteriales</taxon>
        <taxon>Flavobacteriaceae</taxon>
        <taxon>Aquimarina</taxon>
    </lineage>
</organism>
<dbReference type="SUPFAM" id="SSF49464">
    <property type="entry name" value="Carboxypeptidase regulatory domain-like"/>
    <property type="match status" value="1"/>
</dbReference>
<evidence type="ECO:0000313" key="1">
    <source>
        <dbReference type="EMBL" id="TYP71034.1"/>
    </source>
</evidence>
<dbReference type="RefSeq" id="WP_148783539.1">
    <property type="nucleotide sequence ID" value="NZ_VNHU01000010.1"/>
</dbReference>